<dbReference type="InterPro" id="IPR007401">
    <property type="entry name" value="DUF454"/>
</dbReference>
<feature type="transmembrane region" description="Helical" evidence="1">
    <location>
        <begin position="73"/>
        <end position="90"/>
    </location>
</feature>
<evidence type="ECO:0000313" key="3">
    <source>
        <dbReference type="Proteomes" id="UP000221653"/>
    </source>
</evidence>
<dbReference type="PIRSF" id="PIRSF016789">
    <property type="entry name" value="DUF454"/>
    <property type="match status" value="1"/>
</dbReference>
<keyword evidence="1" id="KW-1133">Transmembrane helix</keyword>
<sequence length="118" mass="13105">MKPVFAGLGCVALALGVIGIFLPLLPTTPFLLLAAFLFARSSERLHTYLITHPYLGAYIRNYHEHTMTRAHKVRTLALMWAGILISAALINKTVTWIILPLIACGVTVHIWRLRGTVD</sequence>
<keyword evidence="1" id="KW-0472">Membrane</keyword>
<evidence type="ECO:0008006" key="4">
    <source>
        <dbReference type="Google" id="ProtNLM"/>
    </source>
</evidence>
<dbReference type="RefSeq" id="WP_053072925.1">
    <property type="nucleotide sequence ID" value="NZ_LDYE01000011.1"/>
</dbReference>
<feature type="transmembrane region" description="Helical" evidence="1">
    <location>
        <begin position="6"/>
        <end position="39"/>
    </location>
</feature>
<protein>
    <recommendedName>
        <fullName evidence="4">DUF454 domain-containing protein</fullName>
    </recommendedName>
</protein>
<dbReference type="Pfam" id="PF04304">
    <property type="entry name" value="DUF454"/>
    <property type="match status" value="1"/>
</dbReference>
<proteinExistence type="predicted"/>
<organism evidence="2 3">
    <name type="scientific">Corynebacterium renale</name>
    <dbReference type="NCBI Taxonomy" id="1724"/>
    <lineage>
        <taxon>Bacteria</taxon>
        <taxon>Bacillati</taxon>
        <taxon>Actinomycetota</taxon>
        <taxon>Actinomycetes</taxon>
        <taxon>Mycobacteriales</taxon>
        <taxon>Corynebacteriaceae</taxon>
        <taxon>Corynebacterium</taxon>
    </lineage>
</organism>
<dbReference type="EMBL" id="PDJF01000001">
    <property type="protein sequence ID" value="PFG27695.1"/>
    <property type="molecule type" value="Genomic_DNA"/>
</dbReference>
<reference evidence="2 3" key="1">
    <citation type="submission" date="2017-10" db="EMBL/GenBank/DDBJ databases">
        <title>Sequencing the genomes of 1000 actinobacteria strains.</title>
        <authorList>
            <person name="Klenk H.-P."/>
        </authorList>
    </citation>
    <scope>NUCLEOTIDE SEQUENCE [LARGE SCALE GENOMIC DNA]</scope>
    <source>
        <strain evidence="2 3">DSM 20688</strain>
    </source>
</reference>
<dbReference type="PANTHER" id="PTHR35813:SF1">
    <property type="entry name" value="INNER MEMBRANE PROTEIN YBAN"/>
    <property type="match status" value="1"/>
</dbReference>
<name>A0A2A9DNE7_9CORY</name>
<accession>A0A2A9DNE7</accession>
<keyword evidence="1" id="KW-0812">Transmembrane</keyword>
<dbReference type="GO" id="GO:0005886">
    <property type="term" value="C:plasma membrane"/>
    <property type="evidence" value="ECO:0007669"/>
    <property type="project" value="TreeGrafter"/>
</dbReference>
<dbReference type="AlphaFoldDB" id="A0A2A9DNE7"/>
<dbReference type="Proteomes" id="UP000221653">
    <property type="component" value="Unassembled WGS sequence"/>
</dbReference>
<gene>
    <name evidence="2" type="ORF">ATK06_0771</name>
</gene>
<dbReference type="PANTHER" id="PTHR35813">
    <property type="entry name" value="INNER MEMBRANE PROTEIN YBAN"/>
    <property type="match status" value="1"/>
</dbReference>
<evidence type="ECO:0000313" key="2">
    <source>
        <dbReference type="EMBL" id="PFG27695.1"/>
    </source>
</evidence>
<keyword evidence="3" id="KW-1185">Reference proteome</keyword>
<dbReference type="STRING" id="1724.GCA_001044175_00617"/>
<comment type="caution">
    <text evidence="2">The sequence shown here is derived from an EMBL/GenBank/DDBJ whole genome shotgun (WGS) entry which is preliminary data.</text>
</comment>
<evidence type="ECO:0000256" key="1">
    <source>
        <dbReference type="SAM" id="Phobius"/>
    </source>
</evidence>